<dbReference type="Gene3D" id="3.90.550.10">
    <property type="entry name" value="Spore Coat Polysaccharide Biosynthesis Protein SpsA, Chain A"/>
    <property type="match status" value="1"/>
</dbReference>
<dbReference type="InterPro" id="IPR001296">
    <property type="entry name" value="Glyco_trans_1"/>
</dbReference>
<dbReference type="InterPro" id="IPR029044">
    <property type="entry name" value="Nucleotide-diphossugar_trans"/>
</dbReference>
<keyword evidence="5" id="KW-1185">Reference proteome</keyword>
<organism evidence="4 5">
    <name type="scientific">Neorhizobium petrolearium</name>
    <dbReference type="NCBI Taxonomy" id="515361"/>
    <lineage>
        <taxon>Bacteria</taxon>
        <taxon>Pseudomonadati</taxon>
        <taxon>Pseudomonadota</taxon>
        <taxon>Alphaproteobacteria</taxon>
        <taxon>Hyphomicrobiales</taxon>
        <taxon>Rhizobiaceae</taxon>
        <taxon>Rhizobium/Agrobacterium group</taxon>
        <taxon>Neorhizobium</taxon>
    </lineage>
</organism>
<dbReference type="PANTHER" id="PTHR46401:SF2">
    <property type="entry name" value="GLYCOSYLTRANSFERASE WBBK-RELATED"/>
    <property type="match status" value="1"/>
</dbReference>
<evidence type="ECO:0000313" key="5">
    <source>
        <dbReference type="Proteomes" id="UP001227095"/>
    </source>
</evidence>
<dbReference type="Proteomes" id="UP001227095">
    <property type="component" value="Chromosome"/>
</dbReference>
<dbReference type="Gene3D" id="3.40.50.2000">
    <property type="entry name" value="Glycogen Phosphorylase B"/>
    <property type="match status" value="2"/>
</dbReference>
<dbReference type="PANTHER" id="PTHR46401">
    <property type="entry name" value="GLYCOSYLTRANSFERASE WBBK-RELATED"/>
    <property type="match status" value="1"/>
</dbReference>
<dbReference type="SUPFAM" id="SSF53756">
    <property type="entry name" value="UDP-Glycosyltransferase/glycogen phosphorylase"/>
    <property type="match status" value="1"/>
</dbReference>
<dbReference type="InterPro" id="IPR001173">
    <property type="entry name" value="Glyco_trans_2-like"/>
</dbReference>
<protein>
    <submittedName>
        <fullName evidence="4">Glycosyltransferase</fullName>
        <ecNumber evidence="4">2.4.-.-</ecNumber>
    </submittedName>
</protein>
<dbReference type="GO" id="GO:0016757">
    <property type="term" value="F:glycosyltransferase activity"/>
    <property type="evidence" value="ECO:0007669"/>
    <property type="project" value="UniProtKB-KW"/>
</dbReference>
<proteinExistence type="predicted"/>
<evidence type="ECO:0000256" key="1">
    <source>
        <dbReference type="ARBA" id="ARBA00022679"/>
    </source>
</evidence>
<evidence type="ECO:0000259" key="2">
    <source>
        <dbReference type="Pfam" id="PF00534"/>
    </source>
</evidence>
<sequence>MNVAAFAINGRYLTQDMTGVQRYATNVVAAIDRLLIAKSSVLFAPARAADARLSQLRVEKSGRLTSHLWEQIELPYLSRDHRLLNLCNTAPAAKSDQIVCIHDANVFAAPQSYNRSFRLLYQHLQPALVRRSTRITTVSHAAARQLARHLPVALHDIAVLPNGHEHALQWDPSQATIAPILSAPGGRRRPYVLALGSRAIHKNLSLLIDIAPHLDEAGLDLVIAGGGDSIFTSYGLLDRPNVRMAGRISDDDLAYLLDHALCLAFPSLTEGFGLPIVEAMARKCPVVASNCASMPEVCGKAALLASPFEPKEWVDLICGLKGSQQLRQDLIGQGLEQVRQFSWEQTAARYLELLVDPKADVPSHRAAGVGRPRIAVVFATRGRPQIVAASVRHFLATQTLRPDSLIVSCVDIADAGDLVDHPDVTVITGPAGLAAQRNTALGHVAAGTEIVAFFDDDFVADSQWLASALQIFRDESQVVGFTGRVLADGIKGPGIAFADAVRVVESGRPQQVWAEPFSPYGCNMAFRFAAIGDTRFDERLVLYGWLEDRDFAAALAKRGGRLVKSAMAYGVHMGVKTGRVSGRRLGYSQVINPLYMMGKGTMSLPKVVDHIFRNTASNFGRAAWPEPFIDRMGRAKGNLLAIADALRGRLEPERAAAIAPQRIADKTTNAREPA</sequence>
<dbReference type="Pfam" id="PF00534">
    <property type="entry name" value="Glycos_transf_1"/>
    <property type="match status" value="1"/>
</dbReference>
<gene>
    <name evidence="4" type="ORF">QEO92_14305</name>
</gene>
<dbReference type="EMBL" id="CP123000">
    <property type="protein sequence ID" value="WGI66236.1"/>
    <property type="molecule type" value="Genomic_DNA"/>
</dbReference>
<dbReference type="CDD" id="cd03809">
    <property type="entry name" value="GT4_MtfB-like"/>
    <property type="match status" value="1"/>
</dbReference>
<feature type="domain" description="Glycosyltransferase 2-like" evidence="3">
    <location>
        <begin position="420"/>
        <end position="480"/>
    </location>
</feature>
<dbReference type="EC" id="2.4.-.-" evidence="4"/>
<dbReference type="RefSeq" id="WP_227703498.1">
    <property type="nucleotide sequence ID" value="NZ_CP123000.1"/>
</dbReference>
<accession>A0ABY8LXU4</accession>
<evidence type="ECO:0000259" key="3">
    <source>
        <dbReference type="Pfam" id="PF00535"/>
    </source>
</evidence>
<keyword evidence="4" id="KW-0328">Glycosyltransferase</keyword>
<keyword evidence="1 4" id="KW-0808">Transferase</keyword>
<dbReference type="SUPFAM" id="SSF53448">
    <property type="entry name" value="Nucleotide-diphospho-sugar transferases"/>
    <property type="match status" value="1"/>
</dbReference>
<evidence type="ECO:0000313" key="4">
    <source>
        <dbReference type="EMBL" id="WGI66236.1"/>
    </source>
</evidence>
<name>A0ABY8LXU4_9HYPH</name>
<reference evidence="4 5" key="1">
    <citation type="submission" date="2023-04" db="EMBL/GenBank/DDBJ databases">
        <title>Neorhizobium petrolearium OS53, complete genome.</title>
        <authorList>
            <person name="Yu T."/>
        </authorList>
    </citation>
    <scope>NUCLEOTIDE SEQUENCE [LARGE SCALE GENOMIC DNA]</scope>
    <source>
        <strain evidence="4 5">OS53</strain>
    </source>
</reference>
<feature type="domain" description="Glycosyl transferase family 1" evidence="2">
    <location>
        <begin position="189"/>
        <end position="333"/>
    </location>
</feature>
<dbReference type="Pfam" id="PF00535">
    <property type="entry name" value="Glycos_transf_2"/>
    <property type="match status" value="1"/>
</dbReference>